<dbReference type="AlphaFoldDB" id="A0A9W6K526"/>
<evidence type="ECO:0000256" key="1">
    <source>
        <dbReference type="SAM" id="SignalP"/>
    </source>
</evidence>
<organism evidence="3 4">
    <name type="scientific">Pseudomonas turukhanskensis</name>
    <dbReference type="NCBI Taxonomy" id="1806536"/>
    <lineage>
        <taxon>Bacteria</taxon>
        <taxon>Pseudomonadati</taxon>
        <taxon>Pseudomonadota</taxon>
        <taxon>Gammaproteobacteria</taxon>
        <taxon>Pseudomonadales</taxon>
        <taxon>Pseudomonadaceae</taxon>
        <taxon>Pseudomonas</taxon>
    </lineage>
</organism>
<keyword evidence="1" id="KW-0732">Signal</keyword>
<dbReference type="Gene3D" id="3.40.190.10">
    <property type="entry name" value="Periplasmic binding protein-like II"/>
    <property type="match status" value="2"/>
</dbReference>
<keyword evidence="4" id="KW-1185">Reference proteome</keyword>
<dbReference type="EMBL" id="BSFN01000004">
    <property type="protein sequence ID" value="GLK88952.1"/>
    <property type="molecule type" value="Genomic_DNA"/>
</dbReference>
<reference evidence="3" key="1">
    <citation type="journal article" date="2014" name="Int. J. Syst. Evol. Microbiol.">
        <title>Complete genome sequence of Corynebacterium casei LMG S-19264T (=DSM 44701T), isolated from a smear-ripened cheese.</title>
        <authorList>
            <consortium name="US DOE Joint Genome Institute (JGI-PGF)"/>
            <person name="Walter F."/>
            <person name="Albersmeier A."/>
            <person name="Kalinowski J."/>
            <person name="Ruckert C."/>
        </authorList>
    </citation>
    <scope>NUCLEOTIDE SEQUENCE</scope>
    <source>
        <strain evidence="3">VKM B-2935</strain>
    </source>
</reference>
<sequence length="347" mass="36636">MKAFFDSALSLFASPLLAGLLGVLPFAASAAPEPLTQIRIAVPDLSAVATHSGGGLVDVVRDQQLFEKALAGEGIKVQWNFFKGAGPAINEAFANGQVDLAYLGDLAAIVGRSNGLDTRLLSATARDIKLYLGVVPGSGIKTLADLKGKRVGIFRGTAAQLSFDAALVSQGLTEKDLKVINLDFTAATSAIVARQIDATWGASNLTALRARGLVDIPLTTKDLNGAGSIQSVLVGAGAFVDAHPDIVKRLLKAQETAQQWVSDEANKDAYIQLVSTLAGYPPVILQSDLGDEKLGQLFQTRLDPEFLRKLDGSIKLASQQRLIRKPFNTAEWVAKEVVAPQPAVAAQ</sequence>
<dbReference type="PANTHER" id="PTHR30024:SF21">
    <property type="entry name" value="ABC TRANSPORTER SUBSTRATE-BINDING PROTEIN"/>
    <property type="match status" value="1"/>
</dbReference>
<comment type="caution">
    <text evidence="3">The sequence shown here is derived from an EMBL/GenBank/DDBJ whole genome shotgun (WGS) entry which is preliminary data.</text>
</comment>
<evidence type="ECO:0000259" key="2">
    <source>
        <dbReference type="Pfam" id="PF09084"/>
    </source>
</evidence>
<evidence type="ECO:0000313" key="3">
    <source>
        <dbReference type="EMBL" id="GLK88952.1"/>
    </source>
</evidence>
<feature type="chain" id="PRO_5040942036" evidence="1">
    <location>
        <begin position="31"/>
        <end position="347"/>
    </location>
</feature>
<evidence type="ECO:0000313" key="4">
    <source>
        <dbReference type="Proteomes" id="UP001143328"/>
    </source>
</evidence>
<protein>
    <submittedName>
        <fullName evidence="3">ABC transporter</fullName>
    </submittedName>
</protein>
<feature type="domain" description="SsuA/THI5-like" evidence="2">
    <location>
        <begin position="72"/>
        <end position="262"/>
    </location>
</feature>
<dbReference type="SUPFAM" id="SSF53850">
    <property type="entry name" value="Periplasmic binding protein-like II"/>
    <property type="match status" value="1"/>
</dbReference>
<dbReference type="PANTHER" id="PTHR30024">
    <property type="entry name" value="ALIPHATIC SULFONATES-BINDING PROTEIN-RELATED"/>
    <property type="match status" value="1"/>
</dbReference>
<gene>
    <name evidence="3" type="ORF">GCM10017655_20140</name>
</gene>
<name>A0A9W6K526_9PSED</name>
<dbReference type="InterPro" id="IPR015168">
    <property type="entry name" value="SsuA/THI5"/>
</dbReference>
<feature type="signal peptide" evidence="1">
    <location>
        <begin position="1"/>
        <end position="30"/>
    </location>
</feature>
<dbReference type="Pfam" id="PF09084">
    <property type="entry name" value="NMT1"/>
    <property type="match status" value="1"/>
</dbReference>
<dbReference type="Proteomes" id="UP001143328">
    <property type="component" value="Unassembled WGS sequence"/>
</dbReference>
<proteinExistence type="predicted"/>
<accession>A0A9W6K526</accession>
<reference evidence="3" key="2">
    <citation type="submission" date="2023-01" db="EMBL/GenBank/DDBJ databases">
        <authorList>
            <person name="Sun Q."/>
            <person name="Evtushenko L."/>
        </authorList>
    </citation>
    <scope>NUCLEOTIDE SEQUENCE</scope>
    <source>
        <strain evidence="3">VKM B-2935</strain>
    </source>
</reference>
<dbReference type="RefSeq" id="WP_271195151.1">
    <property type="nucleotide sequence ID" value="NZ_BSFN01000004.1"/>
</dbReference>